<evidence type="ECO:0000256" key="2">
    <source>
        <dbReference type="SAM" id="Phobius"/>
    </source>
</evidence>
<dbReference type="InterPro" id="IPR043128">
    <property type="entry name" value="Rev_trsase/Diguanyl_cyclase"/>
</dbReference>
<organism evidence="5 6">
    <name type="scientific">Legionella pneumophila</name>
    <dbReference type="NCBI Taxonomy" id="446"/>
    <lineage>
        <taxon>Bacteria</taxon>
        <taxon>Pseudomonadati</taxon>
        <taxon>Pseudomonadota</taxon>
        <taxon>Gammaproteobacteria</taxon>
        <taxon>Legionellales</taxon>
        <taxon>Legionellaceae</taxon>
        <taxon>Legionella</taxon>
    </lineage>
</organism>
<dbReference type="NCBIfam" id="TIGR00254">
    <property type="entry name" value="GGDEF"/>
    <property type="match status" value="1"/>
</dbReference>
<dbReference type="CDD" id="cd01949">
    <property type="entry name" value="GGDEF"/>
    <property type="match status" value="1"/>
</dbReference>
<keyword evidence="2" id="KW-1133">Transmembrane helix</keyword>
<dbReference type="Gene3D" id="3.30.70.270">
    <property type="match status" value="1"/>
</dbReference>
<feature type="transmembrane region" description="Helical" evidence="2">
    <location>
        <begin position="222"/>
        <end position="239"/>
    </location>
</feature>
<dbReference type="Proteomes" id="UP000254631">
    <property type="component" value="Unassembled WGS sequence"/>
</dbReference>
<dbReference type="Gene3D" id="3.20.20.450">
    <property type="entry name" value="EAL domain"/>
    <property type="match status" value="1"/>
</dbReference>
<proteinExistence type="predicted"/>
<sequence>MLILKYKNFEIQKMDNSFVFNETTLKRVPHFLVLIIILLLGLPYIGLNWGLDFSNLAITINDGKIVGSQLIESQIRGYFRQTLLQWSGFSLAAVTVLLAFTQYRLSNDKIALIIGLAILFSGSIEALHTLVIDGLALQGPEKNNLDALIWVFSNSVSGLILMTGLSLLVHAGANKPVRLVTFILLTTFLVLAAIAVIYYAAVIIQIPDMWLYDSYVSRPFELISVFIYLMLMIIVYPKIYASYPTILSDSVFYMSLTQVVLAIYIMLLSTTPYDSAFNIAYFLKVVVYFIPCTCFVINYVFSYSAVLEGQKNLKIKQEELKYMASHDPLTNLFNRREFEDLLDKSIANAQRNNSSLALLLIDLDNFKAINDTFGHFHGDELLKQFANRLVLLVRKGDLLSRVGGDEFTLISLNIESPSSARHLAERILNELISPYTINGKLITVTVSIGISIFPDDGNTTEDLLRKADLAMYKAKNSGKNTYQFYTEQLGYSQHRESELESHLRKALQNDEFELYYQPKFNLINMEIIGAEILLRWNNKALGGVSPNEFIPVAENTGLITELSQWVLQKSCIQIMHWANQYNKMLSFSINISPVQLTNPQFPKILEKILQEYQYPAEYLELEITENTLMGDQDEISKMLNVISDLGIKLSLDDFGKEYSSLNRLKTLPIDSLKIDKTFISDIHNEHEKVVIIDIIIKLANELGMSIVAEGIETIPQLKYLVSRKCHFGQGFLLSKPLTVNEFTSIAYTKLGKTKSNAKVISLINNNRF</sequence>
<dbReference type="Pfam" id="PF00990">
    <property type="entry name" value="GGDEF"/>
    <property type="match status" value="1"/>
</dbReference>
<dbReference type="OMA" id="IRIFWRR"/>
<dbReference type="GO" id="GO:0003824">
    <property type="term" value="F:catalytic activity"/>
    <property type="evidence" value="ECO:0007669"/>
    <property type="project" value="UniProtKB-ARBA"/>
</dbReference>
<keyword evidence="2" id="KW-0472">Membrane</keyword>
<dbReference type="RefSeq" id="WP_011946281.1">
    <property type="nucleotide sequence ID" value="NZ_BAZA01000225.1"/>
</dbReference>
<evidence type="ECO:0000313" key="5">
    <source>
        <dbReference type="EMBL" id="STX79351.1"/>
    </source>
</evidence>
<comment type="cofactor">
    <cofactor evidence="1">
        <name>Mg(2+)</name>
        <dbReference type="ChEBI" id="CHEBI:18420"/>
    </cofactor>
</comment>
<feature type="transmembrane region" description="Helical" evidence="2">
    <location>
        <begin position="31"/>
        <end position="51"/>
    </location>
</feature>
<dbReference type="InterPro" id="IPR052155">
    <property type="entry name" value="Biofilm_reg_signaling"/>
</dbReference>
<dbReference type="AlphaFoldDB" id="A0A378K782"/>
<dbReference type="CDD" id="cd01948">
    <property type="entry name" value="EAL"/>
    <property type="match status" value="1"/>
</dbReference>
<dbReference type="InterPro" id="IPR000160">
    <property type="entry name" value="GGDEF_dom"/>
</dbReference>
<reference evidence="5 6" key="1">
    <citation type="submission" date="2018-06" db="EMBL/GenBank/DDBJ databases">
        <authorList>
            <consortium name="Pathogen Informatics"/>
            <person name="Doyle S."/>
        </authorList>
    </citation>
    <scope>NUCLEOTIDE SEQUENCE [LARGE SCALE GENOMIC DNA]</scope>
    <source>
        <strain evidence="5 6">NCTC12000</strain>
    </source>
</reference>
<feature type="transmembrane region" description="Helical" evidence="2">
    <location>
        <begin position="251"/>
        <end position="273"/>
    </location>
</feature>
<feature type="transmembrane region" description="Helical" evidence="2">
    <location>
        <begin position="181"/>
        <end position="202"/>
    </location>
</feature>
<evidence type="ECO:0000259" key="4">
    <source>
        <dbReference type="PROSITE" id="PS50887"/>
    </source>
</evidence>
<feature type="transmembrane region" description="Helical" evidence="2">
    <location>
        <begin position="110"/>
        <end position="127"/>
    </location>
</feature>
<name>A0A378K782_LEGPN</name>
<dbReference type="PANTHER" id="PTHR44757:SF2">
    <property type="entry name" value="BIOFILM ARCHITECTURE MAINTENANCE PROTEIN MBAA"/>
    <property type="match status" value="1"/>
</dbReference>
<accession>A0A378K782</accession>
<evidence type="ECO:0000313" key="6">
    <source>
        <dbReference type="Proteomes" id="UP000254631"/>
    </source>
</evidence>
<evidence type="ECO:0000259" key="3">
    <source>
        <dbReference type="PROSITE" id="PS50883"/>
    </source>
</evidence>
<dbReference type="Pfam" id="PF00563">
    <property type="entry name" value="EAL"/>
    <property type="match status" value="1"/>
</dbReference>
<dbReference type="SUPFAM" id="SSF55073">
    <property type="entry name" value="Nucleotide cyclase"/>
    <property type="match status" value="1"/>
</dbReference>
<gene>
    <name evidence="5" type="primary">cph2_5</name>
    <name evidence="5" type="ORF">NCTC12000_01340</name>
</gene>
<dbReference type="FunFam" id="3.30.70.270:FF:000001">
    <property type="entry name" value="Diguanylate cyclase domain protein"/>
    <property type="match status" value="1"/>
</dbReference>
<dbReference type="InterPro" id="IPR035919">
    <property type="entry name" value="EAL_sf"/>
</dbReference>
<feature type="domain" description="GGDEF" evidence="4">
    <location>
        <begin position="354"/>
        <end position="487"/>
    </location>
</feature>
<dbReference type="InterPro" id="IPR029787">
    <property type="entry name" value="Nucleotide_cyclase"/>
</dbReference>
<dbReference type="InterPro" id="IPR001633">
    <property type="entry name" value="EAL_dom"/>
</dbReference>
<protein>
    <submittedName>
        <fullName evidence="5">Sensory box protein</fullName>
    </submittedName>
</protein>
<dbReference type="SUPFAM" id="SSF141868">
    <property type="entry name" value="EAL domain-like"/>
    <property type="match status" value="1"/>
</dbReference>
<evidence type="ECO:0000256" key="1">
    <source>
        <dbReference type="ARBA" id="ARBA00001946"/>
    </source>
</evidence>
<feature type="transmembrane region" description="Helical" evidence="2">
    <location>
        <begin position="279"/>
        <end position="301"/>
    </location>
</feature>
<dbReference type="PANTHER" id="PTHR44757">
    <property type="entry name" value="DIGUANYLATE CYCLASE DGCP"/>
    <property type="match status" value="1"/>
</dbReference>
<dbReference type="SMART" id="SM00052">
    <property type="entry name" value="EAL"/>
    <property type="match status" value="1"/>
</dbReference>
<feature type="transmembrane region" description="Helical" evidence="2">
    <location>
        <begin position="83"/>
        <end position="103"/>
    </location>
</feature>
<dbReference type="SMART" id="SM00267">
    <property type="entry name" value="GGDEF"/>
    <property type="match status" value="1"/>
</dbReference>
<dbReference type="PROSITE" id="PS50883">
    <property type="entry name" value="EAL"/>
    <property type="match status" value="1"/>
</dbReference>
<dbReference type="EMBL" id="UGOL01000001">
    <property type="protein sequence ID" value="STX79351.1"/>
    <property type="molecule type" value="Genomic_DNA"/>
</dbReference>
<feature type="transmembrane region" description="Helical" evidence="2">
    <location>
        <begin position="147"/>
        <end position="169"/>
    </location>
</feature>
<feature type="domain" description="EAL" evidence="3">
    <location>
        <begin position="496"/>
        <end position="750"/>
    </location>
</feature>
<dbReference type="PROSITE" id="PS50887">
    <property type="entry name" value="GGDEF"/>
    <property type="match status" value="1"/>
</dbReference>
<keyword evidence="2" id="KW-0812">Transmembrane</keyword>